<sequence>MGTPSHGWWSPVRRPGGGRPSSPSVDRAAFTPDSVYAEVPGEGHRYEKVTRDGQSAGWARLVASPTAVITRLAPSPMDGLPVPSSSSSAPAAVAAMITALDLPPGGGRFSTWAPARGGWRPSWPRTGPG</sequence>
<accession>D5SMA2</accession>
<organism evidence="2 3">
    <name type="scientific">Streptomyces clavuligerus</name>
    <dbReference type="NCBI Taxonomy" id="1901"/>
    <lineage>
        <taxon>Bacteria</taxon>
        <taxon>Bacillati</taxon>
        <taxon>Actinomycetota</taxon>
        <taxon>Actinomycetes</taxon>
        <taxon>Kitasatosporales</taxon>
        <taxon>Streptomycetaceae</taxon>
        <taxon>Streptomyces</taxon>
    </lineage>
</organism>
<reference evidence="2 3" key="1">
    <citation type="journal article" date="2010" name="Genome Biol. Evol.">
        <title>The sequence of a 1.8-mb bacterial linear plasmid reveals a rich evolutionary reservoir of secondary metabolic pathways.</title>
        <authorList>
            <person name="Medema M.H."/>
            <person name="Trefzer A."/>
            <person name="Kovalchuk A."/>
            <person name="van den Berg M."/>
            <person name="Mueller U."/>
            <person name="Heijne W."/>
            <person name="Wu L."/>
            <person name="Alam M.T."/>
            <person name="Ronning C.M."/>
            <person name="Nierman W.C."/>
            <person name="Bovenberg R.A.L."/>
            <person name="Breitling R."/>
            <person name="Takano E."/>
        </authorList>
    </citation>
    <scope>NUCLEOTIDE SEQUENCE [LARGE SCALE GENOMIC DNA]</scope>
    <source>
        <strain evidence="3">ATCC 27064 / DSM 738 / JCM 4710 / NBRC 13307 / NCIMB 12785 / NRRL 3585 / VKM Ac-602</strain>
        <plasmid evidence="2">pSCL4</plasmid>
    </source>
</reference>
<proteinExistence type="predicted"/>
<dbReference type="EMBL" id="CM000914">
    <property type="protein sequence ID" value="EFG05045.2"/>
    <property type="molecule type" value="Genomic_DNA"/>
</dbReference>
<name>D5SMA2_STRCL</name>
<keyword evidence="2" id="KW-0614">Plasmid</keyword>
<keyword evidence="3" id="KW-1185">Reference proteome</keyword>
<evidence type="ECO:0000313" key="2">
    <source>
        <dbReference type="EMBL" id="EFG05045.2"/>
    </source>
</evidence>
<evidence type="ECO:0000256" key="1">
    <source>
        <dbReference type="SAM" id="MobiDB-lite"/>
    </source>
</evidence>
<dbReference type="AlphaFoldDB" id="D5SMA2"/>
<gene>
    <name evidence="2" type="ORF">SCLAV_p1564</name>
</gene>
<geneLocation type="plasmid" evidence="2 3">
    <name>pSCL4</name>
</geneLocation>
<protein>
    <submittedName>
        <fullName evidence="2">Uncharacterized protein</fullName>
    </submittedName>
</protein>
<dbReference type="Proteomes" id="UP000002357">
    <property type="component" value="Plasmid pSCL4"/>
</dbReference>
<feature type="compositionally biased region" description="Low complexity" evidence="1">
    <location>
        <begin position="7"/>
        <end position="27"/>
    </location>
</feature>
<evidence type="ECO:0000313" key="3">
    <source>
        <dbReference type="Proteomes" id="UP000002357"/>
    </source>
</evidence>
<feature type="region of interest" description="Disordered" evidence="1">
    <location>
        <begin position="1"/>
        <end position="31"/>
    </location>
</feature>